<protein>
    <submittedName>
        <fullName evidence="2">Glyoxalase</fullName>
    </submittedName>
</protein>
<dbReference type="Pfam" id="PF18029">
    <property type="entry name" value="Glyoxalase_6"/>
    <property type="match status" value="1"/>
</dbReference>
<comment type="caution">
    <text evidence="2">The sequence shown here is derived from an EMBL/GenBank/DDBJ whole genome shotgun (WGS) entry which is preliminary data.</text>
</comment>
<dbReference type="RefSeq" id="WP_189990205.1">
    <property type="nucleotide sequence ID" value="NZ_BMZS01000005.1"/>
</dbReference>
<reference evidence="2" key="2">
    <citation type="submission" date="2020-09" db="EMBL/GenBank/DDBJ databases">
        <authorList>
            <person name="Sun Q."/>
            <person name="Kim S."/>
        </authorList>
    </citation>
    <scope>NUCLEOTIDE SEQUENCE</scope>
    <source>
        <strain evidence="2">KCTC 42651</strain>
    </source>
</reference>
<dbReference type="InterPro" id="IPR029068">
    <property type="entry name" value="Glyas_Bleomycin-R_OHBP_Dase"/>
</dbReference>
<sequence length="124" mass="13462">MHKSRLGAVVIDCRTDDLDDATAFWTGALGYDVAPDQSDDRYVSLVGPGGEVKIILQKVEHDSRVHLDIETDDIEAEVERLVGLGAAIVARIKGWVVLEAPSGHRFCVVKPQRSDFAANATPHA</sequence>
<gene>
    <name evidence="2" type="ORF">GCM10017083_26130</name>
</gene>
<evidence type="ECO:0000259" key="1">
    <source>
        <dbReference type="PROSITE" id="PS51819"/>
    </source>
</evidence>
<dbReference type="AlphaFoldDB" id="A0A919CR35"/>
<feature type="domain" description="VOC" evidence="1">
    <location>
        <begin position="5"/>
        <end position="124"/>
    </location>
</feature>
<reference evidence="2" key="1">
    <citation type="journal article" date="2014" name="Int. J. Syst. Evol. Microbiol.">
        <title>Complete genome sequence of Corynebacterium casei LMG S-19264T (=DSM 44701T), isolated from a smear-ripened cheese.</title>
        <authorList>
            <consortium name="US DOE Joint Genome Institute (JGI-PGF)"/>
            <person name="Walter F."/>
            <person name="Albersmeier A."/>
            <person name="Kalinowski J."/>
            <person name="Ruckert C."/>
        </authorList>
    </citation>
    <scope>NUCLEOTIDE SEQUENCE</scope>
    <source>
        <strain evidence="2">KCTC 42651</strain>
    </source>
</reference>
<evidence type="ECO:0000313" key="3">
    <source>
        <dbReference type="Proteomes" id="UP000630353"/>
    </source>
</evidence>
<dbReference type="EMBL" id="BMZS01000005">
    <property type="protein sequence ID" value="GHD51548.1"/>
    <property type="molecule type" value="Genomic_DNA"/>
</dbReference>
<dbReference type="Proteomes" id="UP000630353">
    <property type="component" value="Unassembled WGS sequence"/>
</dbReference>
<accession>A0A919CR35</accession>
<dbReference type="PROSITE" id="PS51819">
    <property type="entry name" value="VOC"/>
    <property type="match status" value="1"/>
</dbReference>
<dbReference type="InterPro" id="IPR037523">
    <property type="entry name" value="VOC_core"/>
</dbReference>
<organism evidence="2 3">
    <name type="scientific">Thalassobaculum fulvum</name>
    <dbReference type="NCBI Taxonomy" id="1633335"/>
    <lineage>
        <taxon>Bacteria</taxon>
        <taxon>Pseudomonadati</taxon>
        <taxon>Pseudomonadota</taxon>
        <taxon>Alphaproteobacteria</taxon>
        <taxon>Rhodospirillales</taxon>
        <taxon>Thalassobaculaceae</taxon>
        <taxon>Thalassobaculum</taxon>
    </lineage>
</organism>
<dbReference type="SUPFAM" id="SSF54593">
    <property type="entry name" value="Glyoxalase/Bleomycin resistance protein/Dihydroxybiphenyl dioxygenase"/>
    <property type="match status" value="1"/>
</dbReference>
<proteinExistence type="predicted"/>
<keyword evidence="3" id="KW-1185">Reference proteome</keyword>
<dbReference type="Gene3D" id="3.10.180.10">
    <property type="entry name" value="2,3-Dihydroxybiphenyl 1,2-Dioxygenase, domain 1"/>
    <property type="match status" value="1"/>
</dbReference>
<dbReference type="InterPro" id="IPR041581">
    <property type="entry name" value="Glyoxalase_6"/>
</dbReference>
<evidence type="ECO:0000313" key="2">
    <source>
        <dbReference type="EMBL" id="GHD51548.1"/>
    </source>
</evidence>
<name>A0A919CR35_9PROT</name>
<dbReference type="PANTHER" id="PTHR35908:SF1">
    <property type="entry name" value="CONSERVED PROTEIN"/>
    <property type="match status" value="1"/>
</dbReference>
<dbReference type="CDD" id="cd06587">
    <property type="entry name" value="VOC"/>
    <property type="match status" value="1"/>
</dbReference>
<dbReference type="PANTHER" id="PTHR35908">
    <property type="entry name" value="HYPOTHETICAL FUSION PROTEIN"/>
    <property type="match status" value="1"/>
</dbReference>